<sequence length="77" mass="9205">MMMSKEVVKKRRRVVMNKHHQKIHRVLMARRMQKNRQVLSLPPRFPQQQPKGHTAKVLSLIRIGVQHSLLYMKEVVL</sequence>
<evidence type="ECO:0000313" key="1">
    <source>
        <dbReference type="EMBL" id="KFQ56922.1"/>
    </source>
</evidence>
<keyword evidence="2" id="KW-1185">Reference proteome</keyword>
<gene>
    <name evidence="1" type="ORF">N333_07994</name>
</gene>
<evidence type="ECO:0000313" key="2">
    <source>
        <dbReference type="Proteomes" id="UP000053840"/>
    </source>
</evidence>
<proteinExistence type="predicted"/>
<accession>A0A091SE78</accession>
<dbReference type="Proteomes" id="UP000053840">
    <property type="component" value="Unassembled WGS sequence"/>
</dbReference>
<reference evidence="1 2" key="1">
    <citation type="submission" date="2014-04" db="EMBL/GenBank/DDBJ databases">
        <title>Genome evolution of avian class.</title>
        <authorList>
            <person name="Zhang G."/>
            <person name="Li C."/>
        </authorList>
    </citation>
    <scope>NUCLEOTIDE SEQUENCE [LARGE SCALE GENOMIC DNA]</scope>
    <source>
        <strain evidence="1">BGI_N333</strain>
    </source>
</reference>
<dbReference type="AlphaFoldDB" id="A0A091SE78"/>
<feature type="non-terminal residue" evidence="1">
    <location>
        <position position="77"/>
    </location>
</feature>
<name>A0A091SE78_NESNO</name>
<dbReference type="EMBL" id="KK949199">
    <property type="protein sequence ID" value="KFQ56922.1"/>
    <property type="molecule type" value="Genomic_DNA"/>
</dbReference>
<organism evidence="1 2">
    <name type="scientific">Nestor notabilis</name>
    <name type="common">Kea</name>
    <dbReference type="NCBI Taxonomy" id="176057"/>
    <lineage>
        <taxon>Eukaryota</taxon>
        <taxon>Metazoa</taxon>
        <taxon>Chordata</taxon>
        <taxon>Craniata</taxon>
        <taxon>Vertebrata</taxon>
        <taxon>Euteleostomi</taxon>
        <taxon>Archelosauria</taxon>
        <taxon>Archosauria</taxon>
        <taxon>Dinosauria</taxon>
        <taxon>Saurischia</taxon>
        <taxon>Theropoda</taxon>
        <taxon>Coelurosauria</taxon>
        <taxon>Aves</taxon>
        <taxon>Neognathae</taxon>
        <taxon>Neoaves</taxon>
        <taxon>Telluraves</taxon>
        <taxon>Australaves</taxon>
        <taxon>Psittaciformes</taxon>
        <taxon>Psittacidae</taxon>
        <taxon>Nestor</taxon>
    </lineage>
</organism>
<protein>
    <submittedName>
        <fullName evidence="1">Uncharacterized protein</fullName>
    </submittedName>
</protein>